<name>A0AAV4XSV8_CAEEX</name>
<organism evidence="2 3">
    <name type="scientific">Caerostris extrusa</name>
    <name type="common">Bark spider</name>
    <name type="synonym">Caerostris bankana</name>
    <dbReference type="NCBI Taxonomy" id="172846"/>
    <lineage>
        <taxon>Eukaryota</taxon>
        <taxon>Metazoa</taxon>
        <taxon>Ecdysozoa</taxon>
        <taxon>Arthropoda</taxon>
        <taxon>Chelicerata</taxon>
        <taxon>Arachnida</taxon>
        <taxon>Araneae</taxon>
        <taxon>Araneomorphae</taxon>
        <taxon>Entelegynae</taxon>
        <taxon>Araneoidea</taxon>
        <taxon>Araneidae</taxon>
        <taxon>Caerostris</taxon>
    </lineage>
</organism>
<evidence type="ECO:0000313" key="3">
    <source>
        <dbReference type="Proteomes" id="UP001054945"/>
    </source>
</evidence>
<keyword evidence="1" id="KW-0812">Transmembrane</keyword>
<sequence>MQRAFIIKPYLKPILAFLGKSGAFLLIISGASLFSIIIQRAFIVLTIVSGSSVLHAAAECVVKERFVTLLTTFERHFCHDIRQGNVTRRYRKLKLSFDVRGIMNYID</sequence>
<dbReference type="Proteomes" id="UP001054945">
    <property type="component" value="Unassembled WGS sequence"/>
</dbReference>
<protein>
    <submittedName>
        <fullName evidence="2">Uncharacterized protein</fullName>
    </submittedName>
</protein>
<proteinExistence type="predicted"/>
<keyword evidence="3" id="KW-1185">Reference proteome</keyword>
<dbReference type="AlphaFoldDB" id="A0AAV4XSV8"/>
<keyword evidence="1" id="KW-0472">Membrane</keyword>
<gene>
    <name evidence="2" type="ORF">CEXT_159031</name>
</gene>
<dbReference type="EMBL" id="BPLR01018093">
    <property type="protein sequence ID" value="GIY96828.1"/>
    <property type="molecule type" value="Genomic_DNA"/>
</dbReference>
<evidence type="ECO:0000256" key="1">
    <source>
        <dbReference type="SAM" id="Phobius"/>
    </source>
</evidence>
<accession>A0AAV4XSV8</accession>
<reference evidence="2 3" key="1">
    <citation type="submission" date="2021-06" db="EMBL/GenBank/DDBJ databases">
        <title>Caerostris extrusa draft genome.</title>
        <authorList>
            <person name="Kono N."/>
            <person name="Arakawa K."/>
        </authorList>
    </citation>
    <scope>NUCLEOTIDE SEQUENCE [LARGE SCALE GENOMIC DNA]</scope>
</reference>
<evidence type="ECO:0000313" key="2">
    <source>
        <dbReference type="EMBL" id="GIY96828.1"/>
    </source>
</evidence>
<comment type="caution">
    <text evidence="2">The sequence shown here is derived from an EMBL/GenBank/DDBJ whole genome shotgun (WGS) entry which is preliminary data.</text>
</comment>
<feature type="transmembrane region" description="Helical" evidence="1">
    <location>
        <begin position="21"/>
        <end position="42"/>
    </location>
</feature>
<keyword evidence="1" id="KW-1133">Transmembrane helix</keyword>